<dbReference type="Pfam" id="PF00931">
    <property type="entry name" value="NB-ARC"/>
    <property type="match status" value="1"/>
</dbReference>
<proteinExistence type="predicted"/>
<evidence type="ECO:0000259" key="1">
    <source>
        <dbReference type="Pfam" id="PF00931"/>
    </source>
</evidence>
<dbReference type="InterPro" id="IPR002182">
    <property type="entry name" value="NB-ARC"/>
</dbReference>
<name>A0A445L7S4_GLYSO</name>
<dbReference type="InterPro" id="IPR044974">
    <property type="entry name" value="Disease_R_plants"/>
</dbReference>
<dbReference type="PANTHER" id="PTHR11017:SF263">
    <property type="entry name" value="ADP-RIBOSYL CYCLASE_CYCLIC ADP-RIBOSE HYDROLASE"/>
    <property type="match status" value="1"/>
</dbReference>
<evidence type="ECO:0000313" key="2">
    <source>
        <dbReference type="EMBL" id="RZC19168.1"/>
    </source>
</evidence>
<keyword evidence="3" id="KW-1185">Reference proteome</keyword>
<feature type="domain" description="NB-ARC" evidence="1">
    <location>
        <begin position="88"/>
        <end position="177"/>
    </location>
</feature>
<reference evidence="2 3" key="1">
    <citation type="submission" date="2018-09" db="EMBL/GenBank/DDBJ databases">
        <title>A high-quality reference genome of wild soybean provides a powerful tool to mine soybean genomes.</title>
        <authorList>
            <person name="Xie M."/>
            <person name="Chung C.Y.L."/>
            <person name="Li M.-W."/>
            <person name="Wong F.-L."/>
            <person name="Chan T.-F."/>
            <person name="Lam H.-M."/>
        </authorList>
    </citation>
    <scope>NUCLEOTIDE SEQUENCE [LARGE SCALE GENOMIC DNA]</scope>
    <source>
        <strain evidence="3">cv. W05</strain>
        <tissue evidence="2">Hypocotyl of etiolated seedlings</tissue>
    </source>
</reference>
<dbReference type="GO" id="GO:0043531">
    <property type="term" value="F:ADP binding"/>
    <property type="evidence" value="ECO:0007669"/>
    <property type="project" value="InterPro"/>
</dbReference>
<accession>A0A445L7S4</accession>
<dbReference type="PANTHER" id="PTHR11017">
    <property type="entry name" value="LEUCINE-RICH REPEAT-CONTAINING PROTEIN"/>
    <property type="match status" value="1"/>
</dbReference>
<dbReference type="InterPro" id="IPR027417">
    <property type="entry name" value="P-loop_NTPase"/>
</dbReference>
<dbReference type="PRINTS" id="PR00364">
    <property type="entry name" value="DISEASERSIST"/>
</dbReference>
<dbReference type="InterPro" id="IPR042197">
    <property type="entry name" value="Apaf_helical"/>
</dbReference>
<protein>
    <submittedName>
        <fullName evidence="2">TMV resistance protein N</fullName>
    </submittedName>
</protein>
<gene>
    <name evidence="2" type="ORF">D0Y65_006118</name>
</gene>
<dbReference type="Gene3D" id="3.40.50.300">
    <property type="entry name" value="P-loop containing nucleotide triphosphate hydrolases"/>
    <property type="match status" value="1"/>
</dbReference>
<organism evidence="2 3">
    <name type="scientific">Glycine soja</name>
    <name type="common">Wild soybean</name>
    <dbReference type="NCBI Taxonomy" id="3848"/>
    <lineage>
        <taxon>Eukaryota</taxon>
        <taxon>Viridiplantae</taxon>
        <taxon>Streptophyta</taxon>
        <taxon>Embryophyta</taxon>
        <taxon>Tracheophyta</taxon>
        <taxon>Spermatophyta</taxon>
        <taxon>Magnoliopsida</taxon>
        <taxon>eudicotyledons</taxon>
        <taxon>Gunneridae</taxon>
        <taxon>Pentapetalae</taxon>
        <taxon>rosids</taxon>
        <taxon>fabids</taxon>
        <taxon>Fabales</taxon>
        <taxon>Fabaceae</taxon>
        <taxon>Papilionoideae</taxon>
        <taxon>50 kb inversion clade</taxon>
        <taxon>NPAAA clade</taxon>
        <taxon>indigoferoid/millettioid clade</taxon>
        <taxon>Phaseoleae</taxon>
        <taxon>Glycine</taxon>
        <taxon>Glycine subgen. Soja</taxon>
    </lineage>
</organism>
<dbReference type="Gene3D" id="1.10.8.430">
    <property type="entry name" value="Helical domain of apoptotic protease-activating factors"/>
    <property type="match status" value="1"/>
</dbReference>
<sequence length="242" mass="27742">TEVELLGEIINIVDLELMRLDKNPVSLKGLIGIDRSIQYLESMLQHESSNVRVIGIWGMGGRNKKNGIITLKEFFFSTLLQENVKMITANGLPNYIKRKIGRMKVFIVLDDVNDSDLLEKLFGNHDWFGPGSRIILTTRDKQVLIANKVHVDDIYQVGVLNPSEALELFILHAFNQKLFDMEYYKLSKRVVCYAKGIPLVLKVLGRLLCGKDKEVWESQLDILKNMPNTDVYNAMRLVYNIK</sequence>
<feature type="non-terminal residue" evidence="2">
    <location>
        <position position="1"/>
    </location>
</feature>
<dbReference type="SUPFAM" id="SSF52540">
    <property type="entry name" value="P-loop containing nucleoside triphosphate hydrolases"/>
    <property type="match status" value="1"/>
</dbReference>
<evidence type="ECO:0000313" key="3">
    <source>
        <dbReference type="Proteomes" id="UP000289340"/>
    </source>
</evidence>
<dbReference type="AlphaFoldDB" id="A0A445L7S4"/>
<dbReference type="Proteomes" id="UP000289340">
    <property type="component" value="Chromosome 3"/>
</dbReference>
<comment type="caution">
    <text evidence="2">The sequence shown here is derived from an EMBL/GenBank/DDBJ whole genome shotgun (WGS) entry which is preliminary data.</text>
</comment>
<dbReference type="GO" id="GO:0006952">
    <property type="term" value="P:defense response"/>
    <property type="evidence" value="ECO:0007669"/>
    <property type="project" value="InterPro"/>
</dbReference>
<dbReference type="EMBL" id="QZWG01000003">
    <property type="protein sequence ID" value="RZC19168.1"/>
    <property type="molecule type" value="Genomic_DNA"/>
</dbReference>